<dbReference type="EMBL" id="WTYP01000002">
    <property type="protein sequence ID" value="MXP47664.1"/>
    <property type="molecule type" value="Genomic_DNA"/>
</dbReference>
<gene>
    <name evidence="1" type="ORF">GRI43_09755</name>
</gene>
<protein>
    <submittedName>
        <fullName evidence="1">Uncharacterized protein</fullName>
    </submittedName>
</protein>
<comment type="caution">
    <text evidence="1">The sequence shown here is derived from an EMBL/GenBank/DDBJ whole genome shotgun (WGS) entry which is preliminary data.</text>
</comment>
<dbReference type="RefSeq" id="WP_160730931.1">
    <property type="nucleotide sequence ID" value="NZ_WTYP01000002.1"/>
</dbReference>
<proteinExistence type="predicted"/>
<reference evidence="1 2" key="1">
    <citation type="submission" date="2019-12" db="EMBL/GenBank/DDBJ databases">
        <title>Genomic-based taxomic classification of the family Erythrobacteraceae.</title>
        <authorList>
            <person name="Xu L."/>
        </authorList>
    </citation>
    <scope>NUCLEOTIDE SEQUENCE [LARGE SCALE GENOMIC DNA]</scope>
    <source>
        <strain evidence="1 2">SW-109</strain>
    </source>
</reference>
<dbReference type="OrthoDB" id="7427275at2"/>
<keyword evidence="2" id="KW-1185">Reference proteome</keyword>
<sequence length="155" mass="17243">MTSRPAALDRFIADWREPLEQQAGVLFAAGELDAPSIMHTDVADQFVQSQGLRPIGANWEMLDPSDDDSAPRSAIAFFADALSQNMVLPRRSWLGEGRARQCGREFLACFEPRSRTILTNRMDFGWNPVSAANVEWAFVGFDDQKIALLLLAAQD</sequence>
<evidence type="ECO:0000313" key="2">
    <source>
        <dbReference type="Proteomes" id="UP000471435"/>
    </source>
</evidence>
<dbReference type="Proteomes" id="UP000471435">
    <property type="component" value="Unassembled WGS sequence"/>
</dbReference>
<accession>A0A6I4V5T6</accession>
<evidence type="ECO:0000313" key="1">
    <source>
        <dbReference type="EMBL" id="MXP47664.1"/>
    </source>
</evidence>
<dbReference type="AlphaFoldDB" id="A0A6I4V5T6"/>
<organism evidence="1 2">
    <name type="scientific">Pontixanthobacter luteolus</name>
    <dbReference type="NCBI Taxonomy" id="295089"/>
    <lineage>
        <taxon>Bacteria</taxon>
        <taxon>Pseudomonadati</taxon>
        <taxon>Pseudomonadota</taxon>
        <taxon>Alphaproteobacteria</taxon>
        <taxon>Sphingomonadales</taxon>
        <taxon>Erythrobacteraceae</taxon>
        <taxon>Pontixanthobacter</taxon>
    </lineage>
</organism>
<name>A0A6I4V5T6_9SPHN</name>